<gene>
    <name evidence="1" type="ORF">BT96DRAFT_976721</name>
</gene>
<proteinExistence type="predicted"/>
<evidence type="ECO:0008006" key="3">
    <source>
        <dbReference type="Google" id="ProtNLM"/>
    </source>
</evidence>
<organism evidence="1 2">
    <name type="scientific">Gymnopus androsaceus JB14</name>
    <dbReference type="NCBI Taxonomy" id="1447944"/>
    <lineage>
        <taxon>Eukaryota</taxon>
        <taxon>Fungi</taxon>
        <taxon>Dikarya</taxon>
        <taxon>Basidiomycota</taxon>
        <taxon>Agaricomycotina</taxon>
        <taxon>Agaricomycetes</taxon>
        <taxon>Agaricomycetidae</taxon>
        <taxon>Agaricales</taxon>
        <taxon>Marasmiineae</taxon>
        <taxon>Omphalotaceae</taxon>
        <taxon>Gymnopus</taxon>
    </lineage>
</organism>
<reference evidence="1" key="1">
    <citation type="journal article" date="2019" name="Environ. Microbiol.">
        <title>Fungal ecological strategies reflected in gene transcription - a case study of two litter decomposers.</title>
        <authorList>
            <person name="Barbi F."/>
            <person name="Kohler A."/>
            <person name="Barry K."/>
            <person name="Baskaran P."/>
            <person name="Daum C."/>
            <person name="Fauchery L."/>
            <person name="Ihrmark K."/>
            <person name="Kuo A."/>
            <person name="LaButti K."/>
            <person name="Lipzen A."/>
            <person name="Morin E."/>
            <person name="Grigoriev I.V."/>
            <person name="Henrissat B."/>
            <person name="Lindahl B."/>
            <person name="Martin F."/>
        </authorList>
    </citation>
    <scope>NUCLEOTIDE SEQUENCE</scope>
    <source>
        <strain evidence="1">JB14</strain>
    </source>
</reference>
<protein>
    <recommendedName>
        <fullName evidence="3">F-box domain-containing protein</fullName>
    </recommendedName>
</protein>
<dbReference type="EMBL" id="ML769491">
    <property type="protein sequence ID" value="KAE9397822.1"/>
    <property type="molecule type" value="Genomic_DNA"/>
</dbReference>
<evidence type="ECO:0000313" key="1">
    <source>
        <dbReference type="EMBL" id="KAE9397822.1"/>
    </source>
</evidence>
<name>A0A6A4HGQ6_9AGAR</name>
<dbReference type="Proteomes" id="UP000799118">
    <property type="component" value="Unassembled WGS sequence"/>
</dbReference>
<dbReference type="OrthoDB" id="3070253at2759"/>
<accession>A0A6A4HGQ6</accession>
<evidence type="ECO:0000313" key="2">
    <source>
        <dbReference type="Proteomes" id="UP000799118"/>
    </source>
</evidence>
<sequence>MKALDVDLHICSENPILEGTTPRSIRLDELSLANDVRRFMDWFQQDSCPFEIRNLQKCYGQCMQYVGKSLSEVWLLDLDVEDPNNYLKYTPNLAPYTRISRIRFLSALFGPLLDKDEKLPLQRLRIVLFPSHNVRLDSHDWASWSAIDALLEKLEFASETVEFTTSCVRVKELLVGKLPLLERSEKLVVQIEDD</sequence>
<keyword evidence="2" id="KW-1185">Reference proteome</keyword>
<dbReference type="AlphaFoldDB" id="A0A6A4HGQ6"/>